<feature type="transmembrane region" description="Helical" evidence="1">
    <location>
        <begin position="67"/>
        <end position="86"/>
    </location>
</feature>
<dbReference type="AlphaFoldDB" id="A0AAW5B3I2"/>
<keyword evidence="1" id="KW-0472">Membrane</keyword>
<comment type="caution">
    <text evidence="2">The sequence shown here is derived from an EMBL/GenBank/DDBJ whole genome shotgun (WGS) entry which is preliminary data.</text>
</comment>
<feature type="transmembrane region" description="Helical" evidence="1">
    <location>
        <begin position="39"/>
        <end position="61"/>
    </location>
</feature>
<name>A0AAW5B3I2_9BACI</name>
<accession>A0AAW5B3I2</accession>
<reference evidence="2 3" key="1">
    <citation type="journal article" date="2022" name="Evol. Bioinform. Online">
        <title>Draft Genome Sequence of Oceanobacillus jordanicus Strain GSFE11, a Halotolerant Plant Growth-Promoting Bacterial Endophyte Isolated From the Jordan Valley.</title>
        <authorList>
            <person name="Alhindi T."/>
            <person name="Albdaiwi R."/>
        </authorList>
    </citation>
    <scope>NUCLEOTIDE SEQUENCE [LARGE SCALE GENOMIC DNA]</scope>
    <source>
        <strain evidence="2 3">GSFE11</strain>
    </source>
</reference>
<keyword evidence="1" id="KW-1133">Transmembrane helix</keyword>
<protein>
    <submittedName>
        <fullName evidence="2">Uncharacterized protein</fullName>
    </submittedName>
</protein>
<organism evidence="2 3">
    <name type="scientific">Oceanobacillus jordanicus</name>
    <dbReference type="NCBI Taxonomy" id="2867266"/>
    <lineage>
        <taxon>Bacteria</taxon>
        <taxon>Bacillati</taxon>
        <taxon>Bacillota</taxon>
        <taxon>Bacilli</taxon>
        <taxon>Bacillales</taxon>
        <taxon>Bacillaceae</taxon>
        <taxon>Oceanobacillus</taxon>
    </lineage>
</organism>
<keyword evidence="3" id="KW-1185">Reference proteome</keyword>
<feature type="transmembrane region" description="Helical" evidence="1">
    <location>
        <begin position="6"/>
        <end position="27"/>
    </location>
</feature>
<evidence type="ECO:0000256" key="1">
    <source>
        <dbReference type="SAM" id="Phobius"/>
    </source>
</evidence>
<proteinExistence type="predicted"/>
<keyword evidence="1" id="KW-0812">Transmembrane</keyword>
<dbReference type="EMBL" id="JAIFZM010000003">
    <property type="protein sequence ID" value="MCG3418625.1"/>
    <property type="molecule type" value="Genomic_DNA"/>
</dbReference>
<dbReference type="Proteomes" id="UP001199631">
    <property type="component" value="Unassembled WGS sequence"/>
</dbReference>
<feature type="transmembrane region" description="Helical" evidence="1">
    <location>
        <begin position="95"/>
        <end position="116"/>
    </location>
</feature>
<evidence type="ECO:0000313" key="3">
    <source>
        <dbReference type="Proteomes" id="UP001199631"/>
    </source>
</evidence>
<evidence type="ECO:0000313" key="2">
    <source>
        <dbReference type="EMBL" id="MCG3418625.1"/>
    </source>
</evidence>
<sequence length="120" mass="13545">MALTQFIYIATGFVSAFIAVFIILAFLNGKWKERPHRLSWAAFVTLLLYWITVLTQVYDLFPFDVGNFLFDLLWLSSAILCLLAAWKESKNNQAVAWFLAGVSVISLLFGFILVGISGME</sequence>
<gene>
    <name evidence="2" type="ORF">K3T81_05630</name>
</gene>
<dbReference type="RefSeq" id="WP_106896130.1">
    <property type="nucleotide sequence ID" value="NZ_JAIFZM010000003.1"/>
</dbReference>